<dbReference type="PANTHER" id="PTHR43730">
    <property type="entry name" value="BETA-MANNOSIDASE"/>
    <property type="match status" value="1"/>
</dbReference>
<keyword evidence="1 4" id="KW-0378">Hydrolase</keyword>
<organism evidence="4 5">
    <name type="scientific">Burkholderia singularis</name>
    <dbReference type="NCBI Taxonomy" id="1503053"/>
    <lineage>
        <taxon>Bacteria</taxon>
        <taxon>Pseudomonadati</taxon>
        <taxon>Pseudomonadota</taxon>
        <taxon>Betaproteobacteria</taxon>
        <taxon>Burkholderiales</taxon>
        <taxon>Burkholderiaceae</taxon>
        <taxon>Burkholderia</taxon>
        <taxon>pseudomallei group</taxon>
    </lineage>
</organism>
<dbReference type="RefSeq" id="WP_089341500.1">
    <property type="nucleotide sequence ID" value="NZ_FXAN01000083.1"/>
</dbReference>
<dbReference type="InterPro" id="IPR017853">
    <property type="entry name" value="GH"/>
</dbReference>
<sequence>MKHEADRGTPDVAWMLAATPAGALAQPGELPETGWCDAPVPGTVAQALAAAHRFDPAHPYPLGDNDYWYRTTLAGTGRRIVRFHGLATIAEVWLDDTLLFCSDNMYVSHDVELTLAGEHRLSICFRSLDRHLAAHPLRGRARWRTRLVDTPALRGVRTTFLGRMPGWFPSIEPIGPWRDIEILEPDGAPVITHHALRATLDGRDGVLDATIGLAAPLAGGPNLRLVCGAHSAPFTPTDAGTLRATLRITDVEPWWPHTHGEPALYDIAVAIGDTATLPLGSTGFRAITLERGDDGAGFALSINGTPIHARGACWTSLDPLRLHADAPAYRRALTLARDAGFNMIRVGGTMTYEADAFYALCDELGILVWQDFMLANFDYPSADTRFIESLTREATQFLDRHAARPSIAVLCGGSEIAQQAAMVGLAPDERRLPIADHLLAELCARHRPDAIYVPGSPHGGVLPFAPREGITHYYGVGAYLRPPEDARRANVRFASECLAFANVPCDATLAAIGSPAPHEPRWKRAVPRDPGASWDFDDVRDHYLRTLYGVDPARLRTVDLARYLTLSRAVVADLIGETLAEWRRAGSSCTGALVWQFQDVMPGAGWGLVDTYGRPKSAWHAFKRASQPRQILLTDEGLNGLDVHVLNDAPSPLDARIELLALRNGKTPIVRAHWTLRVDAHAGTSLNSAEMLGRFFDFTYAYRFGPREHDVTIASLYALDGTLLSQVFHFPERTAPSVFERGDIGLDARVAHRDGRWQLDVHTHGFARYVHVCAPGLLPADDWFHLAPGATARIELDADPLSPAAPSLDFASQAGHANPPLIEVHALNSNKIVRPRIEN</sequence>
<dbReference type="Pfam" id="PF22666">
    <property type="entry name" value="Glyco_hydro_2_N2"/>
    <property type="match status" value="1"/>
</dbReference>
<evidence type="ECO:0000256" key="2">
    <source>
        <dbReference type="ARBA" id="ARBA00023295"/>
    </source>
</evidence>
<dbReference type="GO" id="GO:0004567">
    <property type="term" value="F:beta-mannosidase activity"/>
    <property type="evidence" value="ECO:0007669"/>
    <property type="project" value="UniProtKB-EC"/>
</dbReference>
<dbReference type="Proteomes" id="UP000198460">
    <property type="component" value="Unassembled WGS sequence"/>
</dbReference>
<protein>
    <submittedName>
        <fullName evidence="4">Beta-mannosidase</fullName>
        <ecNumber evidence="4">3.2.1.25</ecNumber>
    </submittedName>
</protein>
<keyword evidence="2 4" id="KW-0326">Glycosidase</keyword>
<dbReference type="SUPFAM" id="SSF49785">
    <property type="entry name" value="Galactose-binding domain-like"/>
    <property type="match status" value="1"/>
</dbReference>
<evidence type="ECO:0000313" key="5">
    <source>
        <dbReference type="Proteomes" id="UP000198460"/>
    </source>
</evidence>
<dbReference type="EC" id="3.2.1.25" evidence="4"/>
<dbReference type="Gene3D" id="2.60.120.260">
    <property type="entry name" value="Galactose-binding domain-like"/>
    <property type="match status" value="1"/>
</dbReference>
<reference evidence="4 5" key="1">
    <citation type="submission" date="2017-04" db="EMBL/GenBank/DDBJ databases">
        <authorList>
            <person name="Afonso C.L."/>
            <person name="Miller P.J."/>
            <person name="Scott M.A."/>
            <person name="Spackman E."/>
            <person name="Goraichik I."/>
            <person name="Dimitrov K.M."/>
            <person name="Suarez D.L."/>
            <person name="Swayne D.E."/>
        </authorList>
    </citation>
    <scope>NUCLEOTIDE SEQUENCE [LARGE SCALE GENOMIC DNA]</scope>
    <source>
        <strain evidence="4">LMG 28154</strain>
    </source>
</reference>
<proteinExistence type="predicted"/>
<dbReference type="EMBL" id="FXAN01000083">
    <property type="protein sequence ID" value="SMG01771.1"/>
    <property type="molecule type" value="Genomic_DNA"/>
</dbReference>
<evidence type="ECO:0000259" key="3">
    <source>
        <dbReference type="Pfam" id="PF22666"/>
    </source>
</evidence>
<dbReference type="SUPFAM" id="SSF51445">
    <property type="entry name" value="(Trans)glycosidases"/>
    <property type="match status" value="1"/>
</dbReference>
<name>A0A238H8I9_9BURK</name>
<dbReference type="InterPro" id="IPR050887">
    <property type="entry name" value="Beta-mannosidase_GH2"/>
</dbReference>
<evidence type="ECO:0000313" key="4">
    <source>
        <dbReference type="EMBL" id="SMG01771.1"/>
    </source>
</evidence>
<dbReference type="InterPro" id="IPR008979">
    <property type="entry name" value="Galactose-bd-like_sf"/>
</dbReference>
<dbReference type="GO" id="GO:0006516">
    <property type="term" value="P:glycoprotein catabolic process"/>
    <property type="evidence" value="ECO:0007669"/>
    <property type="project" value="TreeGrafter"/>
</dbReference>
<dbReference type="Gene3D" id="3.20.20.80">
    <property type="entry name" value="Glycosidases"/>
    <property type="match status" value="1"/>
</dbReference>
<dbReference type="InterPro" id="IPR054593">
    <property type="entry name" value="Beta-mannosidase-like_N2"/>
</dbReference>
<dbReference type="PANTHER" id="PTHR43730:SF1">
    <property type="entry name" value="BETA-MANNOSIDASE"/>
    <property type="match status" value="1"/>
</dbReference>
<dbReference type="InterPro" id="IPR036156">
    <property type="entry name" value="Beta-gal/glucu_dom_sf"/>
</dbReference>
<accession>A0A238H8I9</accession>
<dbReference type="AlphaFoldDB" id="A0A238H8I9"/>
<dbReference type="SUPFAM" id="SSF49303">
    <property type="entry name" value="beta-Galactosidase/glucuronidase domain"/>
    <property type="match status" value="2"/>
</dbReference>
<feature type="domain" description="Beta-mannosidase-like galactose-binding" evidence="3">
    <location>
        <begin position="32"/>
        <end position="178"/>
    </location>
</feature>
<evidence type="ECO:0000256" key="1">
    <source>
        <dbReference type="ARBA" id="ARBA00022801"/>
    </source>
</evidence>
<gene>
    <name evidence="4" type="ORF">BSIN_0670</name>
</gene>